<dbReference type="Pfam" id="PF00011">
    <property type="entry name" value="HSP20"/>
    <property type="match status" value="1"/>
</dbReference>
<evidence type="ECO:0000313" key="4">
    <source>
        <dbReference type="EMBL" id="EDM25843.1"/>
    </source>
</evidence>
<dbReference type="InterPro" id="IPR031107">
    <property type="entry name" value="Small_HSP"/>
</dbReference>
<evidence type="ECO:0000259" key="3">
    <source>
        <dbReference type="PROSITE" id="PS01031"/>
    </source>
</evidence>
<dbReference type="SUPFAM" id="SSF49764">
    <property type="entry name" value="HSP20-like chaperones"/>
    <property type="match status" value="1"/>
</dbReference>
<evidence type="ECO:0000256" key="1">
    <source>
        <dbReference type="PROSITE-ProRule" id="PRU00285"/>
    </source>
</evidence>
<dbReference type="PROSITE" id="PS01031">
    <property type="entry name" value="SHSP"/>
    <property type="match status" value="1"/>
</dbReference>
<dbReference type="InterPro" id="IPR002068">
    <property type="entry name" value="A-crystallin/Hsp20_dom"/>
</dbReference>
<keyword evidence="4" id="KW-0346">Stress response</keyword>
<comment type="caution">
    <text evidence="4">The sequence shown here is derived from an EMBL/GenBank/DDBJ whole genome shotgun (WGS) entry which is preliminary data.</text>
</comment>
<dbReference type="Proteomes" id="UP000004947">
    <property type="component" value="Unassembled WGS sequence"/>
</dbReference>
<proteinExistence type="inferred from homology"/>
<dbReference type="CDD" id="cd06464">
    <property type="entry name" value="ACD_sHsps-like"/>
    <property type="match status" value="1"/>
</dbReference>
<evidence type="ECO:0000313" key="5">
    <source>
        <dbReference type="Proteomes" id="UP000004947"/>
    </source>
</evidence>
<reference evidence="4 5" key="1">
    <citation type="journal article" date="2010" name="J. Bacteriol.">
        <title>Genome sequence of Lentisphaera araneosa HTCC2155T, the type species of the order Lentisphaerales in the phylum Lentisphaerae.</title>
        <authorList>
            <person name="Thrash J.C."/>
            <person name="Cho J.C."/>
            <person name="Vergin K.L."/>
            <person name="Morris R.M."/>
            <person name="Giovannoni S.J."/>
        </authorList>
    </citation>
    <scope>NUCLEOTIDE SEQUENCE [LARGE SCALE GENOMIC DNA]</scope>
    <source>
        <strain evidence="4 5">HTCC2155</strain>
    </source>
</reference>
<dbReference type="OrthoDB" id="189458at2"/>
<protein>
    <submittedName>
        <fullName evidence="4">Small heat shock protein</fullName>
    </submittedName>
</protein>
<comment type="similarity">
    <text evidence="1 2">Belongs to the small heat shock protein (HSP20) family.</text>
</comment>
<dbReference type="PANTHER" id="PTHR11527">
    <property type="entry name" value="HEAT-SHOCK PROTEIN 20 FAMILY MEMBER"/>
    <property type="match status" value="1"/>
</dbReference>
<sequence>MYKNKFVLDPWSSLDKIFNNFNHSLSTREGDQYPKVHTIKGENELTLSFELPGVDPEKVELTYKEDSLNLKAERKILVEDGQKILRSERPQGRFERNFILPFKVDEDKVKAQYKDGILTVKLQKEAAQASKKISIQTQGVA</sequence>
<dbReference type="Gene3D" id="2.60.40.790">
    <property type="match status" value="1"/>
</dbReference>
<accession>A6DR96</accession>
<dbReference type="RefSeq" id="WP_007280368.1">
    <property type="nucleotide sequence ID" value="NZ_ABCK01000023.1"/>
</dbReference>
<dbReference type="InterPro" id="IPR008978">
    <property type="entry name" value="HSP20-like_chaperone"/>
</dbReference>
<evidence type="ECO:0000256" key="2">
    <source>
        <dbReference type="RuleBase" id="RU003616"/>
    </source>
</evidence>
<dbReference type="EMBL" id="ABCK01000023">
    <property type="protein sequence ID" value="EDM25843.1"/>
    <property type="molecule type" value="Genomic_DNA"/>
</dbReference>
<gene>
    <name evidence="4" type="ORF">LNTAR_01512</name>
</gene>
<keyword evidence="5" id="KW-1185">Reference proteome</keyword>
<feature type="domain" description="SHSP" evidence="3">
    <location>
        <begin position="27"/>
        <end position="138"/>
    </location>
</feature>
<dbReference type="eggNOG" id="COG0071">
    <property type="taxonomic scope" value="Bacteria"/>
</dbReference>
<dbReference type="STRING" id="313628.LNTAR_01512"/>
<name>A6DR96_9BACT</name>
<organism evidence="4 5">
    <name type="scientific">Lentisphaera araneosa HTCC2155</name>
    <dbReference type="NCBI Taxonomy" id="313628"/>
    <lineage>
        <taxon>Bacteria</taxon>
        <taxon>Pseudomonadati</taxon>
        <taxon>Lentisphaerota</taxon>
        <taxon>Lentisphaeria</taxon>
        <taxon>Lentisphaerales</taxon>
        <taxon>Lentisphaeraceae</taxon>
        <taxon>Lentisphaera</taxon>
    </lineage>
</organism>
<dbReference type="AlphaFoldDB" id="A6DR96"/>